<dbReference type="InterPro" id="IPR006156">
    <property type="entry name" value="Dihydroneopterin_aldolase"/>
</dbReference>
<dbReference type="Gene3D" id="3.30.1130.10">
    <property type="match status" value="1"/>
</dbReference>
<keyword evidence="4 6" id="KW-0289">Folate biosynthesis</keyword>
<dbReference type="Proteomes" id="UP000324383">
    <property type="component" value="Unassembled WGS sequence"/>
</dbReference>
<evidence type="ECO:0000313" key="9">
    <source>
        <dbReference type="Proteomes" id="UP000324383"/>
    </source>
</evidence>
<dbReference type="EC" id="4.1.2.25" evidence="6"/>
<dbReference type="EMBL" id="VKLW01000021">
    <property type="protein sequence ID" value="TYK33003.1"/>
    <property type="molecule type" value="Genomic_DNA"/>
</dbReference>
<evidence type="ECO:0000313" key="8">
    <source>
        <dbReference type="EMBL" id="TYK33003.1"/>
    </source>
</evidence>
<feature type="domain" description="Dihydroneopterin aldolase/epimerase" evidence="7">
    <location>
        <begin position="8"/>
        <end position="120"/>
    </location>
</feature>
<dbReference type="AlphaFoldDB" id="A0A5D3E9Z2"/>
<comment type="pathway">
    <text evidence="2 6">Cofactor biosynthesis; tetrahydrofolate biosynthesis; 2-amino-4-hydroxy-6-hydroxymethyl-7,8-dihydropteridine diphosphate from 7,8-dihydroneopterin triphosphate: step 3/4.</text>
</comment>
<evidence type="ECO:0000256" key="2">
    <source>
        <dbReference type="ARBA" id="ARBA00005013"/>
    </source>
</evidence>
<gene>
    <name evidence="8" type="primary">folB</name>
    <name evidence="8" type="ORF">FNJ60_09965</name>
</gene>
<keyword evidence="5 6" id="KW-0456">Lyase</keyword>
<dbReference type="GO" id="GO:0004150">
    <property type="term" value="F:dihydroneopterin aldolase activity"/>
    <property type="evidence" value="ECO:0007669"/>
    <property type="project" value="UniProtKB-UniRule"/>
</dbReference>
<dbReference type="PANTHER" id="PTHR42844">
    <property type="entry name" value="DIHYDRONEOPTERIN ALDOLASE 1-RELATED"/>
    <property type="match status" value="1"/>
</dbReference>
<dbReference type="GO" id="GO:0046654">
    <property type="term" value="P:tetrahydrofolate biosynthetic process"/>
    <property type="evidence" value="ECO:0007669"/>
    <property type="project" value="UniProtKB-UniRule"/>
</dbReference>
<dbReference type="PANTHER" id="PTHR42844:SF1">
    <property type="entry name" value="DIHYDRONEOPTERIN ALDOLASE 1-RELATED"/>
    <property type="match status" value="1"/>
</dbReference>
<dbReference type="SMART" id="SM00905">
    <property type="entry name" value="FolB"/>
    <property type="match status" value="1"/>
</dbReference>
<dbReference type="InterPro" id="IPR006157">
    <property type="entry name" value="FolB_dom"/>
</dbReference>
<evidence type="ECO:0000256" key="5">
    <source>
        <dbReference type="ARBA" id="ARBA00023239"/>
    </source>
</evidence>
<evidence type="ECO:0000256" key="3">
    <source>
        <dbReference type="ARBA" id="ARBA00005708"/>
    </source>
</evidence>
<dbReference type="Pfam" id="PF02152">
    <property type="entry name" value="FolB"/>
    <property type="match status" value="1"/>
</dbReference>
<protein>
    <recommendedName>
        <fullName evidence="6">7,8-dihydroneopterin aldolase</fullName>
        <ecNumber evidence="6">4.1.2.25</ecNumber>
    </recommendedName>
</protein>
<proteinExistence type="inferred from homology"/>
<comment type="function">
    <text evidence="6">Catalyzes the conversion of 7,8-dihydroneopterin to 6-hydroxymethyl-7,8-dihydropterin.</text>
</comment>
<accession>A0A5D3E9Z2</accession>
<comment type="similarity">
    <text evidence="3 6">Belongs to the DHNA family.</text>
</comment>
<evidence type="ECO:0000256" key="6">
    <source>
        <dbReference type="RuleBase" id="RU362079"/>
    </source>
</evidence>
<dbReference type="NCBIfam" id="TIGR00526">
    <property type="entry name" value="folB_dom"/>
    <property type="match status" value="1"/>
</dbReference>
<keyword evidence="9" id="KW-1185">Reference proteome</keyword>
<dbReference type="UniPathway" id="UPA00077">
    <property type="reaction ID" value="UER00154"/>
</dbReference>
<name>A0A5D3E9Z2_9BACE</name>
<dbReference type="GO" id="GO:0046656">
    <property type="term" value="P:folic acid biosynthetic process"/>
    <property type="evidence" value="ECO:0007669"/>
    <property type="project" value="UniProtKB-UniRule"/>
</dbReference>
<reference evidence="8 9" key="1">
    <citation type="submission" date="2019-07" db="EMBL/GenBank/DDBJ databases">
        <title>Draft Genome Sequences of Bacteroides pyogenes Strains Isolated from the Uterus Holstein Dairy Cows with Metritis.</title>
        <authorList>
            <person name="Cunha F."/>
            <person name="Galvao K.N."/>
            <person name="Jeon S.J."/>
            <person name="Jeong K.C."/>
        </authorList>
    </citation>
    <scope>NUCLEOTIDE SEQUENCE [LARGE SCALE GENOMIC DNA]</scope>
    <source>
        <strain evidence="8 9">KG-31</strain>
    </source>
</reference>
<dbReference type="NCBIfam" id="TIGR00525">
    <property type="entry name" value="folB"/>
    <property type="match status" value="1"/>
</dbReference>
<dbReference type="RefSeq" id="WP_027325351.1">
    <property type="nucleotide sequence ID" value="NZ_CAMBON010000068.1"/>
</dbReference>
<evidence type="ECO:0000259" key="7">
    <source>
        <dbReference type="SMART" id="SM00905"/>
    </source>
</evidence>
<sequence>MNIRHSYIVLEGVRCYAYHGVMPQENLVGNEYLIALRLKVDIGRAVETDEVADTVSYADVYEAVKEEMSIPSKLLEHVCGRIVGRLFADFPSVEEIEIKLSKRNPPMGADIDTAAIEMKCCRG</sequence>
<dbReference type="SUPFAM" id="SSF55620">
    <property type="entry name" value="Tetrahydrobiopterin biosynthesis enzymes-like"/>
    <property type="match status" value="1"/>
</dbReference>
<comment type="caution">
    <text evidence="8">The sequence shown here is derived from an EMBL/GenBank/DDBJ whole genome shotgun (WGS) entry which is preliminary data.</text>
</comment>
<dbReference type="GO" id="GO:0005737">
    <property type="term" value="C:cytoplasm"/>
    <property type="evidence" value="ECO:0007669"/>
    <property type="project" value="TreeGrafter"/>
</dbReference>
<evidence type="ECO:0000256" key="4">
    <source>
        <dbReference type="ARBA" id="ARBA00022909"/>
    </source>
</evidence>
<organism evidence="8 9">
    <name type="scientific">Bacteroides pyogenes</name>
    <dbReference type="NCBI Taxonomy" id="310300"/>
    <lineage>
        <taxon>Bacteria</taxon>
        <taxon>Pseudomonadati</taxon>
        <taxon>Bacteroidota</taxon>
        <taxon>Bacteroidia</taxon>
        <taxon>Bacteroidales</taxon>
        <taxon>Bacteroidaceae</taxon>
        <taxon>Bacteroides</taxon>
    </lineage>
</organism>
<comment type="catalytic activity">
    <reaction evidence="1 6">
        <text>7,8-dihydroneopterin = 6-hydroxymethyl-7,8-dihydropterin + glycolaldehyde</text>
        <dbReference type="Rhea" id="RHEA:10540"/>
        <dbReference type="ChEBI" id="CHEBI:17001"/>
        <dbReference type="ChEBI" id="CHEBI:17071"/>
        <dbReference type="ChEBI" id="CHEBI:44841"/>
        <dbReference type="EC" id="4.1.2.25"/>
    </reaction>
</comment>
<dbReference type="InterPro" id="IPR043133">
    <property type="entry name" value="GTP-CH-I_C/QueF"/>
</dbReference>
<evidence type="ECO:0000256" key="1">
    <source>
        <dbReference type="ARBA" id="ARBA00001353"/>
    </source>
</evidence>